<accession>A0ABW0U3D7</accession>
<evidence type="ECO:0000313" key="3">
    <source>
        <dbReference type="Proteomes" id="UP001596143"/>
    </source>
</evidence>
<dbReference type="Proteomes" id="UP001596143">
    <property type="component" value="Unassembled WGS sequence"/>
</dbReference>
<dbReference type="PANTHER" id="PTHR13355:SF11">
    <property type="entry name" value="GLUCOSAMINE 6-PHOSPHATE N-ACETYLTRANSFERASE"/>
    <property type="match status" value="1"/>
</dbReference>
<comment type="caution">
    <text evidence="2">The sequence shown here is derived from an EMBL/GenBank/DDBJ whole genome shotgun (WGS) entry which is preliminary data.</text>
</comment>
<dbReference type="RefSeq" id="WP_270896171.1">
    <property type="nucleotide sequence ID" value="NZ_JBHSPF010000015.1"/>
</dbReference>
<dbReference type="CDD" id="cd04301">
    <property type="entry name" value="NAT_SF"/>
    <property type="match status" value="1"/>
</dbReference>
<dbReference type="InterPro" id="IPR000182">
    <property type="entry name" value="GNAT_dom"/>
</dbReference>
<evidence type="ECO:0000259" key="1">
    <source>
        <dbReference type="PROSITE" id="PS51186"/>
    </source>
</evidence>
<dbReference type="SUPFAM" id="SSF55729">
    <property type="entry name" value="Acyl-CoA N-acyltransferases (Nat)"/>
    <property type="match status" value="1"/>
</dbReference>
<feature type="domain" description="N-acetyltransferase" evidence="1">
    <location>
        <begin position="1"/>
        <end position="141"/>
    </location>
</feature>
<dbReference type="InterPro" id="IPR039143">
    <property type="entry name" value="GNPNAT1-like"/>
</dbReference>
<dbReference type="Gene3D" id="3.40.630.30">
    <property type="match status" value="1"/>
</dbReference>
<evidence type="ECO:0000313" key="2">
    <source>
        <dbReference type="EMBL" id="MFC5627921.1"/>
    </source>
</evidence>
<reference evidence="3" key="1">
    <citation type="journal article" date="2019" name="Int. J. Syst. Evol. Microbiol.">
        <title>The Global Catalogue of Microorganisms (GCM) 10K type strain sequencing project: providing services to taxonomists for standard genome sequencing and annotation.</title>
        <authorList>
            <consortium name="The Broad Institute Genomics Platform"/>
            <consortium name="The Broad Institute Genome Sequencing Center for Infectious Disease"/>
            <person name="Wu L."/>
            <person name="Ma J."/>
        </authorList>
    </citation>
    <scope>NUCLEOTIDE SEQUENCE [LARGE SCALE GENOMIC DNA]</scope>
    <source>
        <strain evidence="3">CGMCC 1.15790</strain>
    </source>
</reference>
<name>A0ABW0U3D7_9BACI</name>
<gene>
    <name evidence="2" type="ORF">ACFPTR_03295</name>
</gene>
<dbReference type="EMBL" id="JBHSPF010000015">
    <property type="protein sequence ID" value="MFC5627921.1"/>
    <property type="molecule type" value="Genomic_DNA"/>
</dbReference>
<dbReference type="Pfam" id="PF13673">
    <property type="entry name" value="Acetyltransf_10"/>
    <property type="match status" value="1"/>
</dbReference>
<dbReference type="PANTHER" id="PTHR13355">
    <property type="entry name" value="GLUCOSAMINE 6-PHOSPHATE N-ACETYLTRANSFERASE"/>
    <property type="match status" value="1"/>
</dbReference>
<dbReference type="PROSITE" id="PS51186">
    <property type="entry name" value="GNAT"/>
    <property type="match status" value="1"/>
</dbReference>
<dbReference type="InterPro" id="IPR016181">
    <property type="entry name" value="Acyl_CoA_acyltransferase"/>
</dbReference>
<sequence>MEVRRAKTENQIKDALQVRYKVFVEEQRVPEEIEIDGLDEEANHFVLYHQKKPIGAGRLRVSGTVGKVERICVLTPYRKQGFGKLIMDAIEQSSPQIGVSKLTLHAQSHAVPFYLQLGYEITSEPFIEAGIEHVSMQKTVSRS</sequence>
<proteinExistence type="predicted"/>
<organism evidence="2 3">
    <name type="scientific">Aliibacillus thermotolerans</name>
    <dbReference type="NCBI Taxonomy" id="1834418"/>
    <lineage>
        <taxon>Bacteria</taxon>
        <taxon>Bacillati</taxon>
        <taxon>Bacillota</taxon>
        <taxon>Bacilli</taxon>
        <taxon>Bacillales</taxon>
        <taxon>Bacillaceae</taxon>
        <taxon>Aliibacillus</taxon>
    </lineage>
</organism>
<protein>
    <submittedName>
        <fullName evidence="2">GNAT family N-acetyltransferase</fullName>
    </submittedName>
</protein>
<keyword evidence="3" id="KW-1185">Reference proteome</keyword>